<dbReference type="GO" id="GO:0001518">
    <property type="term" value="C:voltage-gated sodium channel complex"/>
    <property type="evidence" value="ECO:0007669"/>
    <property type="project" value="InterPro"/>
</dbReference>
<evidence type="ECO:0000256" key="6">
    <source>
        <dbReference type="SAM" id="Phobius"/>
    </source>
</evidence>
<dbReference type="GO" id="GO:0019228">
    <property type="term" value="P:neuronal action potential"/>
    <property type="evidence" value="ECO:0007669"/>
    <property type="project" value="TreeGrafter"/>
</dbReference>
<dbReference type="AlphaFoldDB" id="A0A2G9S9M1"/>
<evidence type="ECO:0000313" key="9">
    <source>
        <dbReference type="EMBL" id="PIO36879.1"/>
    </source>
</evidence>
<keyword evidence="4 6" id="KW-0472">Membrane</keyword>
<dbReference type="GO" id="GO:0005248">
    <property type="term" value="F:voltage-gated sodium channel activity"/>
    <property type="evidence" value="ECO:0007669"/>
    <property type="project" value="InterPro"/>
</dbReference>
<dbReference type="InterPro" id="IPR005821">
    <property type="entry name" value="Ion_trans_dom"/>
</dbReference>
<accession>A0A2G9S9M1</accession>
<evidence type="ECO:0000256" key="3">
    <source>
        <dbReference type="ARBA" id="ARBA00022989"/>
    </source>
</evidence>
<keyword evidence="3 6" id="KW-1133">Transmembrane helix</keyword>
<evidence type="ECO:0000313" key="10">
    <source>
        <dbReference type="Proteomes" id="UP000228934"/>
    </source>
</evidence>
<organism evidence="9 10">
    <name type="scientific">Aquarana catesbeiana</name>
    <name type="common">American bullfrog</name>
    <name type="synonym">Rana catesbeiana</name>
    <dbReference type="NCBI Taxonomy" id="8400"/>
    <lineage>
        <taxon>Eukaryota</taxon>
        <taxon>Metazoa</taxon>
        <taxon>Chordata</taxon>
        <taxon>Craniata</taxon>
        <taxon>Vertebrata</taxon>
        <taxon>Euteleostomi</taxon>
        <taxon>Amphibia</taxon>
        <taxon>Batrachia</taxon>
        <taxon>Anura</taxon>
        <taxon>Neobatrachia</taxon>
        <taxon>Ranoidea</taxon>
        <taxon>Ranidae</taxon>
        <taxon>Aquarana</taxon>
    </lineage>
</organism>
<evidence type="ECO:0000259" key="8">
    <source>
        <dbReference type="Pfam" id="PF06512"/>
    </source>
</evidence>
<reference evidence="10" key="1">
    <citation type="journal article" date="2017" name="Nat. Commun.">
        <title>The North American bullfrog draft genome provides insight into hormonal regulation of long noncoding RNA.</title>
        <authorList>
            <person name="Hammond S.A."/>
            <person name="Warren R.L."/>
            <person name="Vandervalk B.P."/>
            <person name="Kucuk E."/>
            <person name="Khan H."/>
            <person name="Gibb E.A."/>
            <person name="Pandoh P."/>
            <person name="Kirk H."/>
            <person name="Zhao Y."/>
            <person name="Jones M."/>
            <person name="Mungall A.J."/>
            <person name="Coope R."/>
            <person name="Pleasance S."/>
            <person name="Moore R.A."/>
            <person name="Holt R.A."/>
            <person name="Round J.M."/>
            <person name="Ohora S."/>
            <person name="Walle B.V."/>
            <person name="Veldhoen N."/>
            <person name="Helbing C.C."/>
            <person name="Birol I."/>
        </authorList>
    </citation>
    <scope>NUCLEOTIDE SEQUENCE [LARGE SCALE GENOMIC DNA]</scope>
</reference>
<dbReference type="InterPro" id="IPR043203">
    <property type="entry name" value="VGCC_Ca_Na"/>
</dbReference>
<dbReference type="FunFam" id="1.10.287.70:FF:000049">
    <property type="entry name" value="Voltage-dependent sodium channel 2"/>
    <property type="match status" value="1"/>
</dbReference>
<evidence type="ECO:0000256" key="1">
    <source>
        <dbReference type="ARBA" id="ARBA00004141"/>
    </source>
</evidence>
<dbReference type="EMBL" id="KV926203">
    <property type="protein sequence ID" value="PIO36879.1"/>
    <property type="molecule type" value="Genomic_DNA"/>
</dbReference>
<evidence type="ECO:0000256" key="4">
    <source>
        <dbReference type="ARBA" id="ARBA00023136"/>
    </source>
</evidence>
<protein>
    <recommendedName>
        <fullName evidence="11">Ion transport domain-containing protein</fullName>
    </recommendedName>
</protein>
<gene>
    <name evidence="9" type="ORF">AB205_0003180</name>
</gene>
<feature type="compositionally biased region" description="Low complexity" evidence="5">
    <location>
        <begin position="237"/>
        <end position="252"/>
    </location>
</feature>
<dbReference type="PANTHER" id="PTHR10037">
    <property type="entry name" value="VOLTAGE-GATED CATION CHANNEL CALCIUM AND SODIUM"/>
    <property type="match status" value="1"/>
</dbReference>
<evidence type="ECO:0008006" key="11">
    <source>
        <dbReference type="Google" id="ProtNLM"/>
    </source>
</evidence>
<evidence type="ECO:0000256" key="5">
    <source>
        <dbReference type="SAM" id="MobiDB-lite"/>
    </source>
</evidence>
<dbReference type="Gene3D" id="1.10.287.70">
    <property type="match status" value="1"/>
</dbReference>
<evidence type="ECO:0000259" key="7">
    <source>
        <dbReference type="Pfam" id="PF00520"/>
    </source>
</evidence>
<feature type="transmembrane region" description="Helical" evidence="6">
    <location>
        <begin position="59"/>
        <end position="84"/>
    </location>
</feature>
<proteinExistence type="predicted"/>
<evidence type="ECO:0000256" key="2">
    <source>
        <dbReference type="ARBA" id="ARBA00022692"/>
    </source>
</evidence>
<keyword evidence="10" id="KW-1185">Reference proteome</keyword>
<feature type="region of interest" description="Disordered" evidence="5">
    <location>
        <begin position="211"/>
        <end position="252"/>
    </location>
</feature>
<dbReference type="InterPro" id="IPR010526">
    <property type="entry name" value="Na_trans_assoc_dom"/>
</dbReference>
<dbReference type="OrthoDB" id="2984333at2759"/>
<dbReference type="Proteomes" id="UP000228934">
    <property type="component" value="Unassembled WGS sequence"/>
</dbReference>
<name>A0A2G9S9M1_AQUCT</name>
<keyword evidence="2 6" id="KW-0812">Transmembrane</keyword>
<feature type="domain" description="Sodium ion transport-associated" evidence="8">
    <location>
        <begin position="98"/>
        <end position="242"/>
    </location>
</feature>
<dbReference type="GO" id="GO:0086010">
    <property type="term" value="P:membrane depolarization during action potential"/>
    <property type="evidence" value="ECO:0007669"/>
    <property type="project" value="TreeGrafter"/>
</dbReference>
<feature type="domain" description="Ion transport" evidence="7">
    <location>
        <begin position="1"/>
        <end position="91"/>
    </location>
</feature>
<comment type="subcellular location">
    <subcellularLocation>
        <location evidence="1">Membrane</location>
        <topology evidence="1">Multi-pass membrane protein</topology>
    </subcellularLocation>
</comment>
<dbReference type="Pfam" id="PF06512">
    <property type="entry name" value="Na_trans_assoc"/>
    <property type="match status" value="1"/>
</dbReference>
<sequence>MQLFGKNYKECVCKISEDCELPRWHMNDFFHSFLIVFRVLCGEWIETMWDCMEVAGQSLCILVFMLVMVIGNLVVLNLFLALLLSSFSSDNLSATDDDGEMNNLQIAVGRIQRGMSYIRKCLQDFFQKLFLRAKKDADDTKQLEELRIKRDNGVYSNIVVQNIKVHDYHREASGTTSGIGSSVEKYGGDEKDCMAVSNQQCLTVAVPIAAGESDFDNPNTEDFSSESDPEESKEIDSSSAIGSSCCQSNPMT</sequence>
<dbReference type="Pfam" id="PF00520">
    <property type="entry name" value="Ion_trans"/>
    <property type="match status" value="1"/>
</dbReference>
<dbReference type="PANTHER" id="PTHR10037:SF237">
    <property type="entry name" value="SODIUM CHANNEL PROTEIN TYPE 3 SUBUNIT ALPHA"/>
    <property type="match status" value="1"/>
</dbReference>